<keyword evidence="3" id="KW-1185">Reference proteome</keyword>
<reference evidence="2 3" key="1">
    <citation type="submission" date="2019-11" db="EMBL/GenBank/DDBJ databases">
        <title>Comparative genomics of hydrocarbon-degrading Desulfosarcina strains.</title>
        <authorList>
            <person name="Watanabe M."/>
            <person name="Kojima H."/>
            <person name="Fukui M."/>
        </authorList>
    </citation>
    <scope>NUCLEOTIDE SEQUENCE [LARGE SCALE GENOMIC DNA]</scope>
    <source>
        <strain evidence="2 3">PP31</strain>
    </source>
</reference>
<dbReference type="Gene3D" id="1.20.1290.10">
    <property type="entry name" value="AhpD-like"/>
    <property type="match status" value="1"/>
</dbReference>
<dbReference type="KEGG" id="dwd:DSCW_48050"/>
<organism evidence="2 3">
    <name type="scientific">Desulfosarcina widdelii</name>
    <dbReference type="NCBI Taxonomy" id="947919"/>
    <lineage>
        <taxon>Bacteria</taxon>
        <taxon>Pseudomonadati</taxon>
        <taxon>Thermodesulfobacteriota</taxon>
        <taxon>Desulfobacteria</taxon>
        <taxon>Desulfobacterales</taxon>
        <taxon>Desulfosarcinaceae</taxon>
        <taxon>Desulfosarcina</taxon>
    </lineage>
</organism>
<name>A0A5K7Z8K6_9BACT</name>
<dbReference type="InterPro" id="IPR003779">
    <property type="entry name" value="CMD-like"/>
</dbReference>
<protein>
    <recommendedName>
        <fullName evidence="1">Carboxymuconolactone decarboxylase-like domain-containing protein</fullName>
    </recommendedName>
</protein>
<dbReference type="Proteomes" id="UP000427769">
    <property type="component" value="Chromosome"/>
</dbReference>
<dbReference type="RefSeq" id="WP_170302433.1">
    <property type="nucleotide sequence ID" value="NZ_AP021875.1"/>
</dbReference>
<dbReference type="GO" id="GO:0051920">
    <property type="term" value="F:peroxiredoxin activity"/>
    <property type="evidence" value="ECO:0007669"/>
    <property type="project" value="InterPro"/>
</dbReference>
<gene>
    <name evidence="2" type="ORF">DSCW_48050</name>
</gene>
<feature type="domain" description="Carboxymuconolactone decarboxylase-like" evidence="1">
    <location>
        <begin position="14"/>
        <end position="96"/>
    </location>
</feature>
<dbReference type="InterPro" id="IPR029032">
    <property type="entry name" value="AhpD-like"/>
</dbReference>
<evidence type="ECO:0000313" key="2">
    <source>
        <dbReference type="EMBL" id="BBO77388.1"/>
    </source>
</evidence>
<evidence type="ECO:0000313" key="3">
    <source>
        <dbReference type="Proteomes" id="UP000427769"/>
    </source>
</evidence>
<dbReference type="EMBL" id="AP021875">
    <property type="protein sequence ID" value="BBO77388.1"/>
    <property type="molecule type" value="Genomic_DNA"/>
</dbReference>
<dbReference type="PANTHER" id="PTHR33930">
    <property type="entry name" value="ALKYL HYDROPEROXIDE REDUCTASE AHPD"/>
    <property type="match status" value="1"/>
</dbReference>
<evidence type="ECO:0000259" key="1">
    <source>
        <dbReference type="Pfam" id="PF02627"/>
    </source>
</evidence>
<dbReference type="Pfam" id="PF02627">
    <property type="entry name" value="CMD"/>
    <property type="match status" value="1"/>
</dbReference>
<dbReference type="PANTHER" id="PTHR33930:SF2">
    <property type="entry name" value="BLR3452 PROTEIN"/>
    <property type="match status" value="1"/>
</dbReference>
<dbReference type="AlphaFoldDB" id="A0A5K7Z8K6"/>
<accession>A0A5K7Z8K6</accession>
<proteinExistence type="predicted"/>
<sequence>MTGNMYDELRRLSPKVTGGLVRMRSETFKDEAVPAKYKILAALSIVVATKCEPCIKGYTKMAYDTGAIKNELVEFLNVAITESGCPGEQWAMLALKTYSDLDAGIKVEADICCHDEHEN</sequence>
<dbReference type="SUPFAM" id="SSF69118">
    <property type="entry name" value="AhpD-like"/>
    <property type="match status" value="1"/>
</dbReference>